<dbReference type="Proteomes" id="UP001302477">
    <property type="component" value="Chromosome"/>
</dbReference>
<evidence type="ECO:0000313" key="2">
    <source>
        <dbReference type="Proteomes" id="UP001302477"/>
    </source>
</evidence>
<name>A0AAU0N2L1_9GAMM</name>
<dbReference type="InterPro" id="IPR052732">
    <property type="entry name" value="Cell-binding_unc_protein"/>
</dbReference>
<keyword evidence="2" id="KW-1185">Reference proteome</keyword>
<gene>
    <name evidence="1" type="ORF">R5R33_05010</name>
</gene>
<dbReference type="RefSeq" id="WP_318954948.1">
    <property type="nucleotide sequence ID" value="NZ_CP137555.1"/>
</dbReference>
<dbReference type="PANTHER" id="PTHR43883">
    <property type="entry name" value="SLR0207 PROTEIN"/>
    <property type="match status" value="1"/>
</dbReference>
<evidence type="ECO:0008006" key="3">
    <source>
        <dbReference type="Google" id="ProtNLM"/>
    </source>
</evidence>
<accession>A0AAU0N2L1</accession>
<proteinExistence type="predicted"/>
<dbReference type="KEGG" id="mpaf:R5R33_05010"/>
<dbReference type="PANTHER" id="PTHR43883:SF1">
    <property type="entry name" value="GLUCONOKINASE"/>
    <property type="match status" value="1"/>
</dbReference>
<protein>
    <recommendedName>
        <fullName evidence="3">Aminoglycoside phosphotransferase family enzyme</fullName>
    </recommendedName>
</protein>
<evidence type="ECO:0000313" key="1">
    <source>
        <dbReference type="EMBL" id="WOX06495.1"/>
    </source>
</evidence>
<sequence length="336" mass="37879">MRTADAELPGLEEKTRFLLSADSYPEGTGSVCLMETHMARLFLTDNLVYKMKKPVRFNYLDFSSLDKRYGVCSEELRLNRRLTDGVYLDVVPLRLTAAGTLSLGQSGTPVEWLVKMRRLREEDCLAQQIDRASAHSLAPLLQRLQDFYRAAAPLPLSAVQYLARLQQRIETVRSGLRTPALALDGVEIDGLAARLVAFTRSHSALVGKRAENGHIVEGHGDLRPEHCFLTEPPQIIDCLEFNRDLRCVDPLDELCYLALECELLGRPDLCALIVGRYSEDGAPDPSLVHFYQCYRAFLRAQLAAAHLLDEEVPNPDKWRHKTRMYLDAAARCLPAR</sequence>
<dbReference type="EMBL" id="CP137555">
    <property type="protein sequence ID" value="WOX06495.1"/>
    <property type="molecule type" value="Genomic_DNA"/>
</dbReference>
<reference evidence="1 2" key="1">
    <citation type="submission" date="2023-10" db="EMBL/GenBank/DDBJ databases">
        <title>Description of Microbulbifer bruguierae sp. nov., isolated from the sediments of mangrove plant Bruguiera sexangula and comparative genomic analyses of the genus Microbulbifer.</title>
        <authorList>
            <person name="Long M."/>
        </authorList>
    </citation>
    <scope>NUCLEOTIDE SEQUENCE [LARGE SCALE GENOMIC DNA]</scope>
    <source>
        <strain evidence="1 2">SPO729</strain>
    </source>
</reference>
<organism evidence="1 2">
    <name type="scientific">Microbulbifer pacificus</name>
    <dbReference type="NCBI Taxonomy" id="407164"/>
    <lineage>
        <taxon>Bacteria</taxon>
        <taxon>Pseudomonadati</taxon>
        <taxon>Pseudomonadota</taxon>
        <taxon>Gammaproteobacteria</taxon>
        <taxon>Cellvibrionales</taxon>
        <taxon>Microbulbiferaceae</taxon>
        <taxon>Microbulbifer</taxon>
    </lineage>
</organism>
<dbReference type="SUPFAM" id="SSF56112">
    <property type="entry name" value="Protein kinase-like (PK-like)"/>
    <property type="match status" value="1"/>
</dbReference>
<dbReference type="InterPro" id="IPR011009">
    <property type="entry name" value="Kinase-like_dom_sf"/>
</dbReference>
<dbReference type="AlphaFoldDB" id="A0AAU0N2L1"/>